<sequence length="65" mass="7746">MVEILKWVLIIEGKQRDEVIHFESNYNPDDVRRTAISIARLRGINLKERKHKIMSEAEYQASIRH</sequence>
<accession>A0ABX2ZY27</accession>
<evidence type="ECO:0000313" key="1">
    <source>
        <dbReference type="EMBL" id="ODN41501.1"/>
    </source>
</evidence>
<reference evidence="1 3" key="1">
    <citation type="submission" date="2016-08" db="EMBL/GenBank/DDBJ databases">
        <title>Draft genome sequence of Candidatus Piscirickettsia litoralis, from seawater.</title>
        <authorList>
            <person name="Wan X."/>
            <person name="Lee A.J."/>
            <person name="Hou S."/>
            <person name="Donachie S.P."/>
        </authorList>
    </citation>
    <scope>NUCLEOTIDE SEQUENCE [LARGE SCALE GENOMIC DNA]</scope>
    <source>
        <strain evidence="1 3">Y2</strain>
    </source>
</reference>
<proteinExistence type="predicted"/>
<keyword evidence="3" id="KW-1185">Reference proteome</keyword>
<organism evidence="1 3">
    <name type="scientific">Piscirickettsia litoralis</name>
    <dbReference type="NCBI Taxonomy" id="1891921"/>
    <lineage>
        <taxon>Bacteria</taxon>
        <taxon>Pseudomonadati</taxon>
        <taxon>Pseudomonadota</taxon>
        <taxon>Gammaproteobacteria</taxon>
        <taxon>Thiotrichales</taxon>
        <taxon>Piscirickettsiaceae</taxon>
        <taxon>Piscirickettsia</taxon>
    </lineage>
</organism>
<dbReference type="EMBL" id="MDTU01000002">
    <property type="protein sequence ID" value="ODN41501.1"/>
    <property type="molecule type" value="Genomic_DNA"/>
</dbReference>
<dbReference type="Proteomes" id="UP000094329">
    <property type="component" value="Unassembled WGS sequence"/>
</dbReference>
<dbReference type="EMBL" id="MDTU01000002">
    <property type="protein sequence ID" value="ODN41574.1"/>
    <property type="molecule type" value="Genomic_DNA"/>
</dbReference>
<dbReference type="RefSeq" id="WP_069313966.1">
    <property type="nucleotide sequence ID" value="NZ_MDTU01000002.1"/>
</dbReference>
<comment type="caution">
    <text evidence="1">The sequence shown here is derived from an EMBL/GenBank/DDBJ whole genome shotgun (WGS) entry which is preliminary data.</text>
</comment>
<protein>
    <submittedName>
        <fullName evidence="1">Uncharacterized protein</fullName>
    </submittedName>
</protein>
<evidence type="ECO:0000313" key="2">
    <source>
        <dbReference type="EMBL" id="ODN41574.1"/>
    </source>
</evidence>
<evidence type="ECO:0000313" key="3">
    <source>
        <dbReference type="Proteomes" id="UP000094329"/>
    </source>
</evidence>
<gene>
    <name evidence="1" type="ORF">BGC07_15445</name>
    <name evidence="2" type="ORF">BGC07_15835</name>
</gene>
<name>A0ABX2ZY27_9GAMM</name>